<proteinExistence type="predicted"/>
<accession>A0A423PF52</accession>
<dbReference type="EMBL" id="AYKG01000068">
    <property type="protein sequence ID" value="ROO24153.1"/>
    <property type="molecule type" value="Genomic_DNA"/>
</dbReference>
<dbReference type="Proteomes" id="UP000285310">
    <property type="component" value="Unassembled WGS sequence"/>
</dbReference>
<name>A0A423PF52_9GAMM</name>
<keyword evidence="2" id="KW-1185">Reference proteome</keyword>
<organism evidence="1 2">
    <name type="scientific">Salinisphaera japonica YTM-1</name>
    <dbReference type="NCBI Taxonomy" id="1209778"/>
    <lineage>
        <taxon>Bacteria</taxon>
        <taxon>Pseudomonadati</taxon>
        <taxon>Pseudomonadota</taxon>
        <taxon>Gammaproteobacteria</taxon>
        <taxon>Salinisphaerales</taxon>
        <taxon>Salinisphaeraceae</taxon>
        <taxon>Salinisphaera</taxon>
    </lineage>
</organism>
<gene>
    <name evidence="1" type="ORF">SAJA_14605</name>
</gene>
<evidence type="ECO:0000313" key="2">
    <source>
        <dbReference type="Proteomes" id="UP000285310"/>
    </source>
</evidence>
<protein>
    <submittedName>
        <fullName evidence="1">Uncharacterized protein</fullName>
    </submittedName>
</protein>
<comment type="caution">
    <text evidence="1">The sequence shown here is derived from an EMBL/GenBank/DDBJ whole genome shotgun (WGS) entry which is preliminary data.</text>
</comment>
<dbReference type="InParanoid" id="A0A423PF52"/>
<dbReference type="RefSeq" id="WP_123659360.1">
    <property type="nucleotide sequence ID" value="NZ_AYKG01000068.1"/>
</dbReference>
<sequence>MPRLNMPDEWDRAELTGRMYEAIDLETAIRDGRFASLGELADCLTDQSELMNQALRCRTWIMHADKPGCPDLHRTIARTRPRARSPI</sequence>
<reference evidence="1 2" key="1">
    <citation type="submission" date="2013-10" db="EMBL/GenBank/DDBJ databases">
        <title>Salinisphaera japonica YTM-1 Genome Sequencing.</title>
        <authorList>
            <person name="Lai Q."/>
            <person name="Li C."/>
            <person name="Shao Z."/>
        </authorList>
    </citation>
    <scope>NUCLEOTIDE SEQUENCE [LARGE SCALE GENOMIC DNA]</scope>
    <source>
        <strain evidence="1 2">YTM-1</strain>
    </source>
</reference>
<dbReference type="OrthoDB" id="7062601at2"/>
<evidence type="ECO:0000313" key="1">
    <source>
        <dbReference type="EMBL" id="ROO24153.1"/>
    </source>
</evidence>
<dbReference type="AlphaFoldDB" id="A0A423PF52"/>